<dbReference type="Pfam" id="PF17746">
    <property type="entry name" value="SfsA_N"/>
    <property type="match status" value="1"/>
</dbReference>
<dbReference type="AlphaFoldDB" id="A0A1W6N2H3"/>
<dbReference type="NCBIfam" id="TIGR00230">
    <property type="entry name" value="sfsA"/>
    <property type="match status" value="1"/>
</dbReference>
<dbReference type="GO" id="GO:0003677">
    <property type="term" value="F:DNA binding"/>
    <property type="evidence" value="ECO:0007669"/>
    <property type="project" value="InterPro"/>
</dbReference>
<evidence type="ECO:0000313" key="5">
    <source>
        <dbReference type="Proteomes" id="UP000237351"/>
    </source>
</evidence>
<organism evidence="4 5">
    <name type="scientific">Candidatus Nucleicultrix amoebiphila FS5</name>
    <dbReference type="NCBI Taxonomy" id="1414854"/>
    <lineage>
        <taxon>Bacteria</taxon>
        <taxon>Pseudomonadati</taxon>
        <taxon>Pseudomonadota</taxon>
        <taxon>Alphaproteobacteria</taxon>
        <taxon>Holosporales</taxon>
        <taxon>Candidatus Nucleicultricaceae</taxon>
        <taxon>Candidatus Nucleicultrix</taxon>
    </lineage>
</organism>
<dbReference type="Proteomes" id="UP000237351">
    <property type="component" value="Chromosome"/>
</dbReference>
<reference evidence="4 5" key="1">
    <citation type="submission" date="2014-06" db="EMBL/GenBank/DDBJ databases">
        <title>The genome of the endonuclear symbiont Nucleicultrix amoebiphila.</title>
        <authorList>
            <person name="Schulz F."/>
            <person name="Horn M."/>
        </authorList>
    </citation>
    <scope>NUCLEOTIDE SEQUENCE [LARGE SCALE GENOMIC DNA]</scope>
    <source>
        <strain evidence="4 5">FS5</strain>
    </source>
</reference>
<proteinExistence type="inferred from homology"/>
<dbReference type="Gene3D" id="2.40.50.580">
    <property type="match status" value="1"/>
</dbReference>
<evidence type="ECO:0000259" key="3">
    <source>
        <dbReference type="Pfam" id="PF17746"/>
    </source>
</evidence>
<feature type="domain" description="SfsA N-terminal OB" evidence="3">
    <location>
        <begin position="13"/>
        <end position="80"/>
    </location>
</feature>
<feature type="domain" description="Sugar fermentation stimulation protein C-terminal" evidence="2">
    <location>
        <begin position="85"/>
        <end position="220"/>
    </location>
</feature>
<dbReference type="OrthoDB" id="9802365at2"/>
<dbReference type="Pfam" id="PF03749">
    <property type="entry name" value="SfsA"/>
    <property type="match status" value="1"/>
</dbReference>
<name>A0A1W6N2H3_9PROT</name>
<keyword evidence="5" id="KW-1185">Reference proteome</keyword>
<dbReference type="CDD" id="cd22359">
    <property type="entry name" value="SfsA-like_bacterial"/>
    <property type="match status" value="1"/>
</dbReference>
<sequence>MKFETPLLKGSLLKRYQRFLADVELENGEKITAHCPNSGSMLGLKDPGMGVWVSQVPNHLERKLRYTLEFVEVDGSLVGVNTGKPNSLVEEAFINKKIPEFSLFTAYKREVKYGENSRIDFLFYDESEAPCYVEVKSVTLKQGNVALFPDAVTSRGAKHLKELAKMVQQGARAIIFYVVQREDCSSFSIASSIDQNYAEMTTYAKENGVESLCYHCKIALDEIKIFRPLPIVDL</sequence>
<dbReference type="PANTHER" id="PTHR30545">
    <property type="entry name" value="SUGAR FERMENTATION STIMULATION PROTEIN A"/>
    <property type="match status" value="1"/>
</dbReference>
<comment type="similarity">
    <text evidence="1">Belongs to the SfsA family.</text>
</comment>
<dbReference type="PANTHER" id="PTHR30545:SF2">
    <property type="entry name" value="SUGAR FERMENTATION STIMULATION PROTEIN A"/>
    <property type="match status" value="1"/>
</dbReference>
<accession>A0A1W6N2H3</accession>
<dbReference type="STRING" id="1414854.GQ61_00110"/>
<dbReference type="HAMAP" id="MF_00095">
    <property type="entry name" value="SfsA"/>
    <property type="match status" value="1"/>
</dbReference>
<evidence type="ECO:0000313" key="4">
    <source>
        <dbReference type="EMBL" id="ARN84018.1"/>
    </source>
</evidence>
<dbReference type="RefSeq" id="WP_085783360.1">
    <property type="nucleotide sequence ID" value="NZ_CP008743.1"/>
</dbReference>
<gene>
    <name evidence="1" type="primary">sfsA</name>
    <name evidence="4" type="ORF">GQ61_00110</name>
</gene>
<dbReference type="InterPro" id="IPR040452">
    <property type="entry name" value="SfsA_C"/>
</dbReference>
<dbReference type="KEGG" id="naf:GQ61_00110"/>
<dbReference type="InterPro" id="IPR005224">
    <property type="entry name" value="SfsA"/>
</dbReference>
<dbReference type="Gene3D" id="3.40.1350.60">
    <property type="match status" value="1"/>
</dbReference>
<dbReference type="InterPro" id="IPR041465">
    <property type="entry name" value="SfsA_N"/>
</dbReference>
<dbReference type="EMBL" id="CP008743">
    <property type="protein sequence ID" value="ARN84018.1"/>
    <property type="molecule type" value="Genomic_DNA"/>
</dbReference>
<protein>
    <recommendedName>
        <fullName evidence="1">Sugar fermentation stimulation protein homolog</fullName>
    </recommendedName>
</protein>
<evidence type="ECO:0000256" key="1">
    <source>
        <dbReference type="HAMAP-Rule" id="MF_00095"/>
    </source>
</evidence>
<evidence type="ECO:0000259" key="2">
    <source>
        <dbReference type="Pfam" id="PF03749"/>
    </source>
</evidence>